<dbReference type="Pfam" id="PF03031">
    <property type="entry name" value="NIF"/>
    <property type="match status" value="1"/>
</dbReference>
<gene>
    <name evidence="5" type="ORF">A7U60_g3972</name>
</gene>
<comment type="function">
    <text evidence="1">Essential component of the TIM23 complex, a complex that mediates the translocation of transit peptide-containing proteins across the mitochondrial inner membrane.</text>
</comment>
<dbReference type="SMART" id="SM00577">
    <property type="entry name" value="CPDc"/>
    <property type="match status" value="1"/>
</dbReference>
<keyword evidence="1" id="KW-0813">Transport</keyword>
<dbReference type="PANTHER" id="PTHR12210">
    <property type="entry name" value="DULLARD PROTEIN PHOSPHATASE"/>
    <property type="match status" value="1"/>
</dbReference>
<dbReference type="GO" id="GO:0005744">
    <property type="term" value="C:TIM23 mitochondrial import inner membrane translocase complex"/>
    <property type="evidence" value="ECO:0007669"/>
    <property type="project" value="UniProtKB-UniRule"/>
</dbReference>
<evidence type="ECO:0000259" key="4">
    <source>
        <dbReference type="PROSITE" id="PS50969"/>
    </source>
</evidence>
<keyword evidence="2" id="KW-0175">Coiled coil</keyword>
<feature type="coiled-coil region" evidence="2">
    <location>
        <begin position="336"/>
        <end position="371"/>
    </location>
</feature>
<keyword evidence="6" id="KW-1185">Reference proteome</keyword>
<feature type="domain" description="FCP1 homology" evidence="4">
    <location>
        <begin position="119"/>
        <end position="308"/>
    </location>
</feature>
<dbReference type="InterPro" id="IPR036412">
    <property type="entry name" value="HAD-like_sf"/>
</dbReference>
<evidence type="ECO:0000313" key="6">
    <source>
        <dbReference type="Proteomes" id="UP000757232"/>
    </source>
</evidence>
<comment type="caution">
    <text evidence="5">The sequence shown here is derived from an EMBL/GenBank/DDBJ whole genome shotgun (WGS) entry which is preliminary data.</text>
</comment>
<dbReference type="PROSITE" id="PS50969">
    <property type="entry name" value="FCP1"/>
    <property type="match status" value="1"/>
</dbReference>
<accession>A0A9Q5N617</accession>
<dbReference type="InterPro" id="IPR023214">
    <property type="entry name" value="HAD_sf"/>
</dbReference>
<dbReference type="OrthoDB" id="1711508at2759"/>
<dbReference type="Gene3D" id="3.40.50.1000">
    <property type="entry name" value="HAD superfamily/HAD-like"/>
    <property type="match status" value="1"/>
</dbReference>
<keyword evidence="1" id="KW-0809">Transit peptide</keyword>
<dbReference type="Proteomes" id="UP000757232">
    <property type="component" value="Unassembled WGS sequence"/>
</dbReference>
<reference evidence="5" key="1">
    <citation type="submission" date="2016-06" db="EMBL/GenBank/DDBJ databases">
        <title>Draft Genome sequence of the fungus Inonotus baumii.</title>
        <authorList>
            <person name="Zhu H."/>
            <person name="Lin W."/>
        </authorList>
    </citation>
    <scope>NUCLEOTIDE SEQUENCE</scope>
    <source>
        <strain evidence="5">821</strain>
    </source>
</reference>
<dbReference type="InterPro" id="IPR004274">
    <property type="entry name" value="FCP1_dom"/>
</dbReference>
<keyword evidence="1" id="KW-0496">Mitochondrion</keyword>
<comment type="subunit">
    <text evidence="1">Component of the TIM23 complex.</text>
</comment>
<feature type="compositionally biased region" description="Acidic residues" evidence="3">
    <location>
        <begin position="199"/>
        <end position="214"/>
    </location>
</feature>
<protein>
    <recommendedName>
        <fullName evidence="1">Mitochondrial import inner membrane translocase subunit TIM50</fullName>
    </recommendedName>
</protein>
<feature type="region of interest" description="Disordered" evidence="3">
    <location>
        <begin position="430"/>
        <end position="499"/>
    </location>
</feature>
<evidence type="ECO:0000313" key="5">
    <source>
        <dbReference type="EMBL" id="OCB88877.1"/>
    </source>
</evidence>
<proteinExistence type="inferred from homology"/>
<dbReference type="EMBL" id="LNZH02000168">
    <property type="protein sequence ID" value="OCB88877.1"/>
    <property type="molecule type" value="Genomic_DNA"/>
</dbReference>
<comment type="similarity">
    <text evidence="1">Belongs to the TIM50 family.</text>
</comment>
<dbReference type="AlphaFoldDB" id="A0A9Q5N617"/>
<evidence type="ECO:0000256" key="2">
    <source>
        <dbReference type="SAM" id="Coils"/>
    </source>
</evidence>
<comment type="subcellular location">
    <subcellularLocation>
        <location evidence="1">Mitochondrion inner membrane</location>
        <topology evidence="1">Single-pass membrane protein</topology>
    </subcellularLocation>
</comment>
<feature type="region of interest" description="Disordered" evidence="3">
    <location>
        <begin position="194"/>
        <end position="219"/>
    </location>
</feature>
<keyword evidence="1" id="KW-0653">Protein transport</keyword>
<dbReference type="GO" id="GO:0015031">
    <property type="term" value="P:protein transport"/>
    <property type="evidence" value="ECO:0007669"/>
    <property type="project" value="UniProtKB-KW"/>
</dbReference>
<keyword evidence="1" id="KW-0811">Translocation</keyword>
<evidence type="ECO:0000256" key="3">
    <source>
        <dbReference type="SAM" id="MobiDB-lite"/>
    </source>
</evidence>
<organism evidence="5 6">
    <name type="scientific">Sanghuangporus baumii</name>
    <name type="common">Phellinus baumii</name>
    <dbReference type="NCBI Taxonomy" id="108892"/>
    <lineage>
        <taxon>Eukaryota</taxon>
        <taxon>Fungi</taxon>
        <taxon>Dikarya</taxon>
        <taxon>Basidiomycota</taxon>
        <taxon>Agaricomycotina</taxon>
        <taxon>Agaricomycetes</taxon>
        <taxon>Hymenochaetales</taxon>
        <taxon>Hymenochaetaceae</taxon>
        <taxon>Sanghuangporus</taxon>
    </lineage>
</organism>
<name>A0A9Q5N617_SANBA</name>
<sequence length="574" mass="63916">MARPTRFRTRRVAQNIDGDIIDGTTITNSMEQKINTDTPRGPGTLSTTTDETERITGLSIERTKTRSAMMNIVTEKNILTEVQIQAAMNLIAIDILTPIPSAPSPEYLKLASEPSEKVSLPPRKLIILDLNGTLLLRIRSLGTVYPRPYMPAFRDYLLCPATRQWLDVMVWSSAQPHNVDRMVRRCFFDARLGPLQGEPDGEEAGESPGVEENEDDKRHGKLAAVWARDTLGLSRSDYSRKSQTTKDLEKPWSAIPGNHSARTTVLLDDSPKKARLQPFNHVCVDEYSIEQRDADKALKKRQRRFEEHEKKAMVTPSVEHLGNTEHEKQSGLEEGLECVEEELTEREKARKKRKEEKKKKRQETIDAVEEKEAFLSETGQYDSALLAIIGILDAIKQESNVAGWIRAGGLWAGKMPPPHLKDLAKAGVSAVNGERAPSPTDLEVNDEKGEEIEQRPVSPSLAKRQRSLGFETLGTSAGDSKRTKFDASGDAPELEGPIEAGNDAETVGVAADGHEPSILHGVDGVEAKPNHSIHEETRAKMWFEDGETFRTWVMRGRTALKQLGIEERDGISID</sequence>
<evidence type="ECO:0000256" key="1">
    <source>
        <dbReference type="RuleBase" id="RU365079"/>
    </source>
</evidence>
<dbReference type="InterPro" id="IPR050365">
    <property type="entry name" value="TIM50"/>
</dbReference>
<dbReference type="SUPFAM" id="SSF56784">
    <property type="entry name" value="HAD-like"/>
    <property type="match status" value="1"/>
</dbReference>
<feature type="compositionally biased region" description="Basic and acidic residues" evidence="3">
    <location>
        <begin position="445"/>
        <end position="454"/>
    </location>
</feature>